<dbReference type="InterPro" id="IPR046348">
    <property type="entry name" value="SIS_dom_sf"/>
</dbReference>
<dbReference type="SUPFAM" id="SSF53697">
    <property type="entry name" value="SIS domain"/>
    <property type="match status" value="1"/>
</dbReference>
<evidence type="ECO:0000256" key="3">
    <source>
        <dbReference type="ARBA" id="ARBA00023163"/>
    </source>
</evidence>
<dbReference type="EMBL" id="SLXQ01000003">
    <property type="protein sequence ID" value="TCP54299.1"/>
    <property type="molecule type" value="Genomic_DNA"/>
</dbReference>
<dbReference type="PROSITE" id="PS51071">
    <property type="entry name" value="HTH_RPIR"/>
    <property type="match status" value="1"/>
</dbReference>
<dbReference type="GO" id="GO:0097367">
    <property type="term" value="F:carbohydrate derivative binding"/>
    <property type="evidence" value="ECO:0007669"/>
    <property type="project" value="InterPro"/>
</dbReference>
<evidence type="ECO:0000256" key="2">
    <source>
        <dbReference type="ARBA" id="ARBA00023125"/>
    </source>
</evidence>
<dbReference type="Pfam" id="PF01380">
    <property type="entry name" value="SIS"/>
    <property type="match status" value="1"/>
</dbReference>
<evidence type="ECO:0000259" key="5">
    <source>
        <dbReference type="PROSITE" id="PS51464"/>
    </source>
</evidence>
<reference evidence="6 7" key="1">
    <citation type="submission" date="2019-03" db="EMBL/GenBank/DDBJ databases">
        <title>Genomic Encyclopedia of Type Strains, Phase IV (KMG-IV): sequencing the most valuable type-strain genomes for metagenomic binning, comparative biology and taxonomic classification.</title>
        <authorList>
            <person name="Goeker M."/>
        </authorList>
    </citation>
    <scope>NUCLEOTIDE SEQUENCE [LARGE SCALE GENOMIC DNA]</scope>
    <source>
        <strain evidence="6 7">DSM 45765</strain>
    </source>
</reference>
<dbReference type="InterPro" id="IPR036388">
    <property type="entry name" value="WH-like_DNA-bd_sf"/>
</dbReference>
<dbReference type="GO" id="GO:0003700">
    <property type="term" value="F:DNA-binding transcription factor activity"/>
    <property type="evidence" value="ECO:0007669"/>
    <property type="project" value="InterPro"/>
</dbReference>
<evidence type="ECO:0000259" key="4">
    <source>
        <dbReference type="PROSITE" id="PS51071"/>
    </source>
</evidence>
<dbReference type="Pfam" id="PF01418">
    <property type="entry name" value="HTH_6"/>
    <property type="match status" value="1"/>
</dbReference>
<dbReference type="PROSITE" id="PS51464">
    <property type="entry name" value="SIS"/>
    <property type="match status" value="1"/>
</dbReference>
<protein>
    <submittedName>
        <fullName evidence="6">RpiR family transcriptional regulator</fullName>
    </submittedName>
</protein>
<keyword evidence="2" id="KW-0238">DNA-binding</keyword>
<dbReference type="Gene3D" id="3.40.50.10490">
    <property type="entry name" value="Glucose-6-phosphate isomerase like protein, domain 1"/>
    <property type="match status" value="1"/>
</dbReference>
<feature type="domain" description="SIS" evidence="5">
    <location>
        <begin position="129"/>
        <end position="266"/>
    </location>
</feature>
<dbReference type="GO" id="GO:0003677">
    <property type="term" value="F:DNA binding"/>
    <property type="evidence" value="ECO:0007669"/>
    <property type="project" value="UniProtKB-KW"/>
</dbReference>
<dbReference type="Proteomes" id="UP000294911">
    <property type="component" value="Unassembled WGS sequence"/>
</dbReference>
<comment type="caution">
    <text evidence="6">The sequence shown here is derived from an EMBL/GenBank/DDBJ whole genome shotgun (WGS) entry which is preliminary data.</text>
</comment>
<evidence type="ECO:0000256" key="1">
    <source>
        <dbReference type="ARBA" id="ARBA00023015"/>
    </source>
</evidence>
<dbReference type="Gene3D" id="1.10.10.10">
    <property type="entry name" value="Winged helix-like DNA-binding domain superfamily/Winged helix DNA-binding domain"/>
    <property type="match status" value="1"/>
</dbReference>
<dbReference type="InterPro" id="IPR035472">
    <property type="entry name" value="RpiR-like_SIS"/>
</dbReference>
<dbReference type="RefSeq" id="WP_132877049.1">
    <property type="nucleotide sequence ID" value="NZ_SLXQ01000003.1"/>
</dbReference>
<sequence>MGAPGSTTVQDWLAGRAGEVALGPAASRVVDILATQPHLASYASTADLAERAAVNVATVVRTARQLGFSGWPQLRLELRNRYLASLSAPQVLAEHGDNPSNPAAEAIQRDMESLALLARTVDMEAIRAIAGAITAASRTVVIGSGTFAAPGVQLAHASTSMGMDVLLERHFGTQLANTVTRLTKQDCLLAVNLWWLPKEVLEASRIAREQGVTTCAITDLGSSPLAEVSDHVIIVPSEGVSSFPSLTPAMAVVHGILAELTVLAGPECQRAMERTEAAWARMRLFH</sequence>
<dbReference type="PANTHER" id="PTHR30514">
    <property type="entry name" value="GLUCOKINASE"/>
    <property type="match status" value="1"/>
</dbReference>
<dbReference type="OrthoDB" id="3812176at2"/>
<accession>A0A4R2QYL5</accession>
<evidence type="ECO:0000313" key="6">
    <source>
        <dbReference type="EMBL" id="TCP54299.1"/>
    </source>
</evidence>
<dbReference type="InterPro" id="IPR000281">
    <property type="entry name" value="HTH_RpiR"/>
</dbReference>
<keyword evidence="1" id="KW-0805">Transcription regulation</keyword>
<dbReference type="PANTHER" id="PTHR30514:SF18">
    <property type="entry name" value="RPIR-FAMILY TRANSCRIPTIONAL REGULATOR"/>
    <property type="match status" value="1"/>
</dbReference>
<dbReference type="InterPro" id="IPR001347">
    <property type="entry name" value="SIS_dom"/>
</dbReference>
<proteinExistence type="predicted"/>
<dbReference type="GO" id="GO:1901135">
    <property type="term" value="P:carbohydrate derivative metabolic process"/>
    <property type="evidence" value="ECO:0007669"/>
    <property type="project" value="InterPro"/>
</dbReference>
<dbReference type="InterPro" id="IPR047640">
    <property type="entry name" value="RpiR-like"/>
</dbReference>
<gene>
    <name evidence="6" type="ORF">EV191_103344</name>
</gene>
<name>A0A4R2QYL5_9PSEU</name>
<organism evidence="6 7">
    <name type="scientific">Tamaricihabitans halophyticus</name>
    <dbReference type="NCBI Taxonomy" id="1262583"/>
    <lineage>
        <taxon>Bacteria</taxon>
        <taxon>Bacillati</taxon>
        <taxon>Actinomycetota</taxon>
        <taxon>Actinomycetes</taxon>
        <taxon>Pseudonocardiales</taxon>
        <taxon>Pseudonocardiaceae</taxon>
        <taxon>Tamaricihabitans</taxon>
    </lineage>
</organism>
<dbReference type="CDD" id="cd05013">
    <property type="entry name" value="SIS_RpiR"/>
    <property type="match status" value="1"/>
</dbReference>
<evidence type="ECO:0000313" key="7">
    <source>
        <dbReference type="Proteomes" id="UP000294911"/>
    </source>
</evidence>
<keyword evidence="7" id="KW-1185">Reference proteome</keyword>
<dbReference type="InterPro" id="IPR009057">
    <property type="entry name" value="Homeodomain-like_sf"/>
</dbReference>
<keyword evidence="3" id="KW-0804">Transcription</keyword>
<dbReference type="AlphaFoldDB" id="A0A4R2QYL5"/>
<dbReference type="SUPFAM" id="SSF46689">
    <property type="entry name" value="Homeodomain-like"/>
    <property type="match status" value="1"/>
</dbReference>
<feature type="domain" description="HTH rpiR-type" evidence="4">
    <location>
        <begin position="9"/>
        <end position="85"/>
    </location>
</feature>